<name>A0A438G9T8_VITVI</name>
<dbReference type="PANTHER" id="PTHR32444">
    <property type="entry name" value="BULB-TYPE LECTIN DOMAIN-CONTAINING PROTEIN"/>
    <property type="match status" value="1"/>
</dbReference>
<dbReference type="PANTHER" id="PTHR32444:SF238">
    <property type="entry name" value="APPLE DOMAIN-CONTAINING PROTEIN"/>
    <property type="match status" value="1"/>
</dbReference>
<dbReference type="SMART" id="SM00108">
    <property type="entry name" value="B_lectin"/>
    <property type="match status" value="1"/>
</dbReference>
<dbReference type="Proteomes" id="UP000288805">
    <property type="component" value="Unassembled WGS sequence"/>
</dbReference>
<evidence type="ECO:0000313" key="6">
    <source>
        <dbReference type="Proteomes" id="UP000288805"/>
    </source>
</evidence>
<accession>A0A438G9T8</accession>
<keyword evidence="5" id="KW-0430">Lectin</keyword>
<comment type="caution">
    <text evidence="5">The sequence shown here is derived from an EMBL/GenBank/DDBJ whole genome shotgun (WGS) entry which is preliminary data.</text>
</comment>
<evidence type="ECO:0000256" key="1">
    <source>
        <dbReference type="ARBA" id="ARBA00022729"/>
    </source>
</evidence>
<keyword evidence="3" id="KW-0325">Glycoprotein</keyword>
<reference evidence="5 6" key="1">
    <citation type="journal article" date="2018" name="PLoS Genet.">
        <title>Population sequencing reveals clonal diversity and ancestral inbreeding in the grapevine cultivar Chardonnay.</title>
        <authorList>
            <person name="Roach M.J."/>
            <person name="Johnson D.L."/>
            <person name="Bohlmann J."/>
            <person name="van Vuuren H.J."/>
            <person name="Jones S.J."/>
            <person name="Pretorius I.S."/>
            <person name="Schmidt S.A."/>
            <person name="Borneman A.R."/>
        </authorList>
    </citation>
    <scope>NUCLEOTIDE SEQUENCE [LARGE SCALE GENOMIC DNA]</scope>
    <source>
        <strain evidence="6">cv. Chardonnay</strain>
        <tissue evidence="5">Leaf</tissue>
    </source>
</reference>
<dbReference type="PROSITE" id="PS50927">
    <property type="entry name" value="BULB_LECTIN"/>
    <property type="match status" value="1"/>
</dbReference>
<dbReference type="InterPro" id="IPR001480">
    <property type="entry name" value="Bulb-type_lectin_dom"/>
</dbReference>
<evidence type="ECO:0000256" key="2">
    <source>
        <dbReference type="ARBA" id="ARBA00023157"/>
    </source>
</evidence>
<evidence type="ECO:0000259" key="4">
    <source>
        <dbReference type="PROSITE" id="PS50927"/>
    </source>
</evidence>
<dbReference type="AlphaFoldDB" id="A0A438G9T8"/>
<dbReference type="Gene3D" id="2.90.10.10">
    <property type="entry name" value="Bulb-type lectin domain"/>
    <property type="match status" value="1"/>
</dbReference>
<feature type="domain" description="Bulb-type lectin" evidence="4">
    <location>
        <begin position="41"/>
        <end position="160"/>
    </location>
</feature>
<evidence type="ECO:0000313" key="5">
    <source>
        <dbReference type="EMBL" id="RVW68956.1"/>
    </source>
</evidence>
<dbReference type="Pfam" id="PF01453">
    <property type="entry name" value="B_lectin"/>
    <property type="match status" value="1"/>
</dbReference>
<dbReference type="CDD" id="cd00028">
    <property type="entry name" value="B_lectin"/>
    <property type="match status" value="1"/>
</dbReference>
<proteinExistence type="predicted"/>
<dbReference type="GO" id="GO:0030246">
    <property type="term" value="F:carbohydrate binding"/>
    <property type="evidence" value="ECO:0007669"/>
    <property type="project" value="UniProtKB-KW"/>
</dbReference>
<organism evidence="5 6">
    <name type="scientific">Vitis vinifera</name>
    <name type="common">Grape</name>
    <dbReference type="NCBI Taxonomy" id="29760"/>
    <lineage>
        <taxon>Eukaryota</taxon>
        <taxon>Viridiplantae</taxon>
        <taxon>Streptophyta</taxon>
        <taxon>Embryophyta</taxon>
        <taxon>Tracheophyta</taxon>
        <taxon>Spermatophyta</taxon>
        <taxon>Magnoliopsida</taxon>
        <taxon>eudicotyledons</taxon>
        <taxon>Gunneridae</taxon>
        <taxon>Pentapetalae</taxon>
        <taxon>rosids</taxon>
        <taxon>Vitales</taxon>
        <taxon>Vitaceae</taxon>
        <taxon>Viteae</taxon>
        <taxon>Vitis</taxon>
    </lineage>
</organism>
<dbReference type="GO" id="GO:0016301">
    <property type="term" value="F:kinase activity"/>
    <property type="evidence" value="ECO:0007669"/>
    <property type="project" value="UniProtKB-KW"/>
</dbReference>
<keyword evidence="1" id="KW-0732">Signal</keyword>
<keyword evidence="5" id="KW-0808">Transferase</keyword>
<protein>
    <submittedName>
        <fullName evidence="5">G-type lectin S-receptor-like serine/threonine-protein kinase</fullName>
    </submittedName>
</protein>
<sequence length="220" mass="24580">MKFQGKIFLEDVLKGKSVERRFRLTSRWATGFHLQFVDAFTDTILQGQSLTTSQAIISAGGNFELGFFSPGKSTKYYVGIWYKKISEQTIVWVANRDYSFTNPSVVLTVSTDGNLEILEGKISYKMTSISSNSNTSATLLDSGNLVLRNKKSDVLWESFDYPSDTLLPGMKLGYDKRAGKTWSMVSWKSAEDPSPGDFSLQSTLMELARFLASKDPTVLD</sequence>
<keyword evidence="5" id="KW-0418">Kinase</keyword>
<dbReference type="SUPFAM" id="SSF51110">
    <property type="entry name" value="alpha-D-mannose-specific plant lectins"/>
    <property type="match status" value="1"/>
</dbReference>
<dbReference type="FunFam" id="2.90.10.10:FF:000046">
    <property type="entry name" value="Uncharacterized protein"/>
    <property type="match status" value="1"/>
</dbReference>
<keyword evidence="2" id="KW-1015">Disulfide bond</keyword>
<keyword evidence="5" id="KW-0675">Receptor</keyword>
<dbReference type="InterPro" id="IPR036426">
    <property type="entry name" value="Bulb-type_lectin_dom_sf"/>
</dbReference>
<dbReference type="EMBL" id="QGNW01000513">
    <property type="protein sequence ID" value="RVW68956.1"/>
    <property type="molecule type" value="Genomic_DNA"/>
</dbReference>
<evidence type="ECO:0000256" key="3">
    <source>
        <dbReference type="ARBA" id="ARBA00023180"/>
    </source>
</evidence>
<gene>
    <name evidence="5" type="primary">VvCHDp000318_1</name>
    <name evidence="5" type="ORF">CK203_057009</name>
</gene>